<evidence type="ECO:0000256" key="8">
    <source>
        <dbReference type="ARBA" id="ARBA00022723"/>
    </source>
</evidence>
<dbReference type="CDD" id="cd07718">
    <property type="entry name" value="RNaseZ_ELAC1_ELAC2-C-term-like_MBL-fold"/>
    <property type="match status" value="1"/>
</dbReference>
<comment type="cofactor">
    <cofactor evidence="2">
        <name>Zn(2+)</name>
        <dbReference type="ChEBI" id="CHEBI:29105"/>
    </cofactor>
</comment>
<dbReference type="EMBL" id="RSCD01000001">
    <property type="protein sequence ID" value="RSH95205.1"/>
    <property type="molecule type" value="Genomic_DNA"/>
</dbReference>
<keyword evidence="11" id="KW-0862">Zinc</keyword>
<feature type="region of interest" description="Disordered" evidence="12">
    <location>
        <begin position="913"/>
        <end position="1088"/>
    </location>
</feature>
<dbReference type="OrthoDB" id="527344at2759"/>
<evidence type="ECO:0000259" key="14">
    <source>
        <dbReference type="Pfam" id="PF13691"/>
    </source>
</evidence>
<evidence type="ECO:0000259" key="13">
    <source>
        <dbReference type="Pfam" id="PF12706"/>
    </source>
</evidence>
<accession>A0A427YW20</accession>
<proteinExistence type="inferred from homology"/>
<feature type="compositionally biased region" description="Polar residues" evidence="12">
    <location>
        <begin position="928"/>
        <end position="940"/>
    </location>
</feature>
<evidence type="ECO:0000256" key="5">
    <source>
        <dbReference type="ARBA" id="ARBA00012477"/>
    </source>
</evidence>
<comment type="caution">
    <text evidence="15">The sequence shown here is derived from an EMBL/GenBank/DDBJ whole genome shotgun (WGS) entry which is preliminary data.</text>
</comment>
<dbReference type="AlphaFoldDB" id="A0A427YW20"/>
<evidence type="ECO:0000256" key="12">
    <source>
        <dbReference type="SAM" id="MobiDB-lite"/>
    </source>
</evidence>
<dbReference type="GO" id="GO:1990180">
    <property type="term" value="P:mitochondrial tRNA 3'-end processing"/>
    <property type="evidence" value="ECO:0007669"/>
    <property type="project" value="TreeGrafter"/>
</dbReference>
<feature type="region of interest" description="Disordered" evidence="12">
    <location>
        <begin position="216"/>
        <end position="237"/>
    </location>
</feature>
<feature type="domain" description="Metallo-beta-lactamase" evidence="13">
    <location>
        <begin position="754"/>
        <end position="839"/>
    </location>
</feature>
<dbReference type="Pfam" id="PF23023">
    <property type="entry name" value="Anti-Pycsar_Apyc1"/>
    <property type="match status" value="1"/>
</dbReference>
<dbReference type="HAMAP" id="MF_01818">
    <property type="entry name" value="RNase_Z_BN"/>
    <property type="match status" value="1"/>
</dbReference>
<keyword evidence="8" id="KW-0479">Metal-binding</keyword>
<name>A0A427YW20_9TREE</name>
<evidence type="ECO:0000256" key="10">
    <source>
        <dbReference type="ARBA" id="ARBA00022801"/>
    </source>
</evidence>
<dbReference type="GO" id="GO:0005739">
    <property type="term" value="C:mitochondrion"/>
    <property type="evidence" value="ECO:0007669"/>
    <property type="project" value="TreeGrafter"/>
</dbReference>
<comment type="subunit">
    <text evidence="4">Homodimer.</text>
</comment>
<evidence type="ECO:0000256" key="1">
    <source>
        <dbReference type="ARBA" id="ARBA00000402"/>
    </source>
</evidence>
<dbReference type="InterPro" id="IPR013471">
    <property type="entry name" value="RNase_Z/BN"/>
</dbReference>
<feature type="domain" description="tRNase Z endonuclease" evidence="14">
    <location>
        <begin position="15"/>
        <end position="63"/>
    </location>
</feature>
<evidence type="ECO:0000256" key="3">
    <source>
        <dbReference type="ARBA" id="ARBA00007823"/>
    </source>
</evidence>
<dbReference type="SUPFAM" id="SSF56281">
    <property type="entry name" value="Metallo-hydrolase/oxidoreductase"/>
    <property type="match status" value="2"/>
</dbReference>
<keyword evidence="6" id="KW-0819">tRNA processing</keyword>
<protein>
    <recommendedName>
        <fullName evidence="5">ribonuclease Z</fullName>
        <ecNumber evidence="5">3.1.26.11</ecNumber>
    </recommendedName>
</protein>
<organism evidence="15 16">
    <name type="scientific">Saitozyma podzolica</name>
    <dbReference type="NCBI Taxonomy" id="1890683"/>
    <lineage>
        <taxon>Eukaryota</taxon>
        <taxon>Fungi</taxon>
        <taxon>Dikarya</taxon>
        <taxon>Basidiomycota</taxon>
        <taxon>Agaricomycotina</taxon>
        <taxon>Tremellomycetes</taxon>
        <taxon>Tremellales</taxon>
        <taxon>Trimorphomycetaceae</taxon>
        <taxon>Saitozyma</taxon>
    </lineage>
</organism>
<dbReference type="Pfam" id="PF12706">
    <property type="entry name" value="Lactamase_B_2"/>
    <property type="match status" value="1"/>
</dbReference>
<dbReference type="EC" id="3.1.26.11" evidence="5"/>
<evidence type="ECO:0000256" key="6">
    <source>
        <dbReference type="ARBA" id="ARBA00022694"/>
    </source>
</evidence>
<dbReference type="Pfam" id="PF13691">
    <property type="entry name" value="Lactamase_B_4"/>
    <property type="match status" value="1"/>
</dbReference>
<feature type="region of interest" description="Disordered" evidence="12">
    <location>
        <begin position="169"/>
        <end position="193"/>
    </location>
</feature>
<keyword evidence="16" id="KW-1185">Reference proteome</keyword>
<dbReference type="InterPro" id="IPR036866">
    <property type="entry name" value="RibonucZ/Hydroxyglut_hydro"/>
</dbReference>
<comment type="catalytic activity">
    <reaction evidence="1">
        <text>Endonucleolytic cleavage of RNA, removing extra 3' nucleotides from tRNA precursor, generating 3' termini of tRNAs. A 3'-hydroxy group is left at the tRNA terminus and a 5'-phosphoryl group is left at the trailer molecule.</text>
        <dbReference type="EC" id="3.1.26.11"/>
    </reaction>
</comment>
<sequence>MAPSNSHSNWHVRCVSVPGPDTDLSLHVVFDNARFLFGCGEATQRAFVQKRLGLRGLNAIFLPNSESRTRGGLPGVLMTAADAGLDRVDVVGPPDTSHYLATLRTSVMRQVLHLSYSPGEARELIFRRDRFVVEPHCTSVYAAPGTAEVVYQTPNLTVKAVTLIPSSVYPDPRPENPAEDWDPTLPSFRPPQLSRPNLERWRQMIVDDLFGRDVRPRPIYKPDPQAPAPSGKQATNPFVHPPNGFINAMRADQRYLLPLPSEVEQATDLVYICQAPDVRGKFDVARANALRVPNGPARGRLVRGESLEVDDPSAPGGKRTVRPEDCLVGGGPGAVFILVSCTPDTLPALLSSEEFHAYQPLSPMRGETEALEVHMMVHRVPRVVWRDPRYQAWMNLFGARTQHFIADPEDYANDAYFTSTAWNTVQLSLINWDIFPFPYVGNGSSRFEGDTLPPNTSFLVPNLQVKMHPAGQAEVLPNHEKDRSVPNNPKAIESARTEAFLSDNMEPYVKACVKARDASFRDPRFRTPRTFPGDDIIVTTLGTGSALPSKYRNVSATHLDIPGTGGILLDCGEGTLGQLRRRFGPDGVRRLYSDLKMIFISHMHADHHLGLHAILEDRFKARFTSPLYILGPSRIAMGMQETATWQKPASDEALENVRFINTFRTQKEPIVTIDDNASYNSTFETDESQHIEKLPANLLGLSAENIYEDFLNGARRWPLEETVGGSVAVNRAHWSTVYRMIKDLGLWSFHTPMVEHRGRAFGLVIQARKPAEWKIVYSGDTMPCDALVEAGKNATLLIHEATLEDDKPEVAAVKGHSTFSQAIDVGRRMKARNILLNHFSQRYPKVPKLPAPSPDEEGSARPIISISFDLMSIKLGEMWKMAYYMDAISELFAESEAEEGDNSAEAVEHDVNASVEDEEGLANDGKTRSSTSGTTASKQVYTKGHGRKASGTSPAFKTKGPTPIKVYANKAEKRVARTLRQQARKRAESEASGGSPDGSTDKREGSPLSRGPVAKRPKSDEGLEGPQSPQTETPALSKDDQKGAGPVKSDEGLDESQSPEAGPSALPKVEKKGQEPLKIPFMTQILRL</sequence>
<dbReference type="Gene3D" id="3.60.15.10">
    <property type="entry name" value="Ribonuclease Z/Hydroxyacylglutathione hydrolase-like"/>
    <property type="match status" value="2"/>
</dbReference>
<comment type="similarity">
    <text evidence="3">Belongs to the RNase Z family.</text>
</comment>
<reference evidence="15 16" key="1">
    <citation type="submission" date="2018-11" db="EMBL/GenBank/DDBJ databases">
        <title>Genome sequence of Saitozyma podzolica DSM 27192.</title>
        <authorList>
            <person name="Aliyu H."/>
            <person name="Gorte O."/>
            <person name="Ochsenreither K."/>
        </authorList>
    </citation>
    <scope>NUCLEOTIDE SEQUENCE [LARGE SCALE GENOMIC DNA]</scope>
    <source>
        <strain evidence="15 16">DSM 27192</strain>
    </source>
</reference>
<evidence type="ECO:0000256" key="9">
    <source>
        <dbReference type="ARBA" id="ARBA00022759"/>
    </source>
</evidence>
<dbReference type="GO" id="GO:0042781">
    <property type="term" value="F:3'-tRNA processing endoribonuclease activity"/>
    <property type="evidence" value="ECO:0007669"/>
    <property type="project" value="UniProtKB-EC"/>
</dbReference>
<keyword evidence="9" id="KW-0255">Endonuclease</keyword>
<dbReference type="STRING" id="1890683.A0A427YW20"/>
<dbReference type="InterPro" id="IPR047151">
    <property type="entry name" value="RNZ2-like"/>
</dbReference>
<dbReference type="InterPro" id="IPR027794">
    <property type="entry name" value="tRNase_Z_dom"/>
</dbReference>
<dbReference type="PANTHER" id="PTHR12553">
    <property type="entry name" value="ZINC PHOSPHODIESTERASE ELAC PROTEIN 2"/>
    <property type="match status" value="1"/>
</dbReference>
<evidence type="ECO:0000313" key="16">
    <source>
        <dbReference type="Proteomes" id="UP000279259"/>
    </source>
</evidence>
<dbReference type="Proteomes" id="UP000279259">
    <property type="component" value="Unassembled WGS sequence"/>
</dbReference>
<dbReference type="GO" id="GO:0046872">
    <property type="term" value="F:metal ion binding"/>
    <property type="evidence" value="ECO:0007669"/>
    <property type="project" value="UniProtKB-KW"/>
</dbReference>
<keyword evidence="7" id="KW-0540">Nuclease</keyword>
<gene>
    <name evidence="15" type="ORF">EHS25_000291</name>
</gene>
<dbReference type="PANTHER" id="PTHR12553:SF49">
    <property type="entry name" value="ZINC PHOSPHODIESTERASE ELAC PROTEIN 2"/>
    <property type="match status" value="1"/>
</dbReference>
<evidence type="ECO:0000256" key="2">
    <source>
        <dbReference type="ARBA" id="ARBA00001947"/>
    </source>
</evidence>
<evidence type="ECO:0000313" key="15">
    <source>
        <dbReference type="EMBL" id="RSH95205.1"/>
    </source>
</evidence>
<evidence type="ECO:0000256" key="11">
    <source>
        <dbReference type="ARBA" id="ARBA00022833"/>
    </source>
</evidence>
<dbReference type="InterPro" id="IPR001279">
    <property type="entry name" value="Metallo-B-lactamas"/>
</dbReference>
<evidence type="ECO:0000256" key="4">
    <source>
        <dbReference type="ARBA" id="ARBA00011738"/>
    </source>
</evidence>
<keyword evidence="10" id="KW-0378">Hydrolase</keyword>
<evidence type="ECO:0000256" key="7">
    <source>
        <dbReference type="ARBA" id="ARBA00022722"/>
    </source>
</evidence>